<keyword evidence="5" id="KW-1185">Reference proteome</keyword>
<dbReference type="Proteomes" id="UP001230188">
    <property type="component" value="Unassembled WGS sequence"/>
</dbReference>
<organism evidence="4 5">
    <name type="scientific">Chrysophaeum taylorii</name>
    <dbReference type="NCBI Taxonomy" id="2483200"/>
    <lineage>
        <taxon>Eukaryota</taxon>
        <taxon>Sar</taxon>
        <taxon>Stramenopiles</taxon>
        <taxon>Ochrophyta</taxon>
        <taxon>Pelagophyceae</taxon>
        <taxon>Pelagomonadales</taxon>
        <taxon>Pelagomonadaceae</taxon>
        <taxon>Chrysophaeum</taxon>
    </lineage>
</organism>
<feature type="repeat" description="ANK" evidence="3">
    <location>
        <begin position="199"/>
        <end position="231"/>
    </location>
</feature>
<dbReference type="SUPFAM" id="SSF48403">
    <property type="entry name" value="Ankyrin repeat"/>
    <property type="match status" value="1"/>
</dbReference>
<dbReference type="PANTHER" id="PTHR24180:SF45">
    <property type="entry name" value="POLY [ADP-RIBOSE] POLYMERASE TANKYRASE"/>
    <property type="match status" value="1"/>
</dbReference>
<accession>A0AAD7XMU5</accession>
<proteinExistence type="predicted"/>
<comment type="caution">
    <text evidence="4">The sequence shown here is derived from an EMBL/GenBank/DDBJ whole genome shotgun (WGS) entry which is preliminary data.</text>
</comment>
<dbReference type="InterPro" id="IPR051637">
    <property type="entry name" value="Ank_repeat_dom-contain_49"/>
</dbReference>
<name>A0AAD7XMU5_9STRA</name>
<dbReference type="Pfam" id="PF12796">
    <property type="entry name" value="Ank_2"/>
    <property type="match status" value="1"/>
</dbReference>
<sequence length="354" mass="39412">MVAKMTRTQKWFFCAGVTVVSDASLLDVRAREMVAAIRKHRRGVADLISAFEARISSEENPSTLENARELMTLWTLEGLLKDVKRLDAAKKNGTSEAVDEYARRRDVRGLPTPKVNGPAACVTMLGIDDDLLGLIPALCYVADVLGVSLATTCDRYVTGYALVHWACARGDHCHTVRWLVERGVDVDMRTACDARGAATGHTPLHIAATRLHLELCATLLALGANPNLRLRPNLHYFEVHMPNWRSQFEPAEAKDKFKGRTPLACAFTRDEWQAFCHTHIINLIDIFKSAGAKLDVVYGLHDKSEFFIDPQNANILDHAIMFADDHDDPIVLHLRDNLNIAPILEDASDFSPSY</sequence>
<evidence type="ECO:0000256" key="3">
    <source>
        <dbReference type="PROSITE-ProRule" id="PRU00023"/>
    </source>
</evidence>
<protein>
    <recommendedName>
        <fullName evidence="6">Ankyrin repeat protein</fullName>
    </recommendedName>
</protein>
<dbReference type="InterPro" id="IPR002110">
    <property type="entry name" value="Ankyrin_rpt"/>
</dbReference>
<dbReference type="AlphaFoldDB" id="A0AAD7XMU5"/>
<evidence type="ECO:0000313" key="4">
    <source>
        <dbReference type="EMBL" id="KAJ8601680.1"/>
    </source>
</evidence>
<feature type="repeat" description="ANK" evidence="3">
    <location>
        <begin position="158"/>
        <end position="191"/>
    </location>
</feature>
<dbReference type="Gene3D" id="1.25.40.20">
    <property type="entry name" value="Ankyrin repeat-containing domain"/>
    <property type="match status" value="1"/>
</dbReference>
<keyword evidence="1" id="KW-0677">Repeat</keyword>
<dbReference type="PANTHER" id="PTHR24180">
    <property type="entry name" value="CYCLIN-DEPENDENT KINASE INHIBITOR 2C-RELATED"/>
    <property type="match status" value="1"/>
</dbReference>
<dbReference type="SMART" id="SM00248">
    <property type="entry name" value="ANK"/>
    <property type="match status" value="2"/>
</dbReference>
<reference evidence="4" key="1">
    <citation type="submission" date="2023-01" db="EMBL/GenBank/DDBJ databases">
        <title>Metagenome sequencing of chrysophaentin producing Chrysophaeum taylorii.</title>
        <authorList>
            <person name="Davison J."/>
            <person name="Bewley C."/>
        </authorList>
    </citation>
    <scope>NUCLEOTIDE SEQUENCE</scope>
    <source>
        <strain evidence="4">NIES-1699</strain>
    </source>
</reference>
<dbReference type="InterPro" id="IPR036770">
    <property type="entry name" value="Ankyrin_rpt-contain_sf"/>
</dbReference>
<dbReference type="EMBL" id="JAQMWT010000408">
    <property type="protein sequence ID" value="KAJ8601680.1"/>
    <property type="molecule type" value="Genomic_DNA"/>
</dbReference>
<dbReference type="PROSITE" id="PS50088">
    <property type="entry name" value="ANK_REPEAT"/>
    <property type="match status" value="2"/>
</dbReference>
<evidence type="ECO:0008006" key="6">
    <source>
        <dbReference type="Google" id="ProtNLM"/>
    </source>
</evidence>
<keyword evidence="2 3" id="KW-0040">ANK repeat</keyword>
<evidence type="ECO:0000313" key="5">
    <source>
        <dbReference type="Proteomes" id="UP001230188"/>
    </source>
</evidence>
<dbReference type="PROSITE" id="PS50297">
    <property type="entry name" value="ANK_REP_REGION"/>
    <property type="match status" value="1"/>
</dbReference>
<evidence type="ECO:0000256" key="1">
    <source>
        <dbReference type="ARBA" id="ARBA00022737"/>
    </source>
</evidence>
<gene>
    <name evidence="4" type="ORF">CTAYLR_007465</name>
</gene>
<evidence type="ECO:0000256" key="2">
    <source>
        <dbReference type="ARBA" id="ARBA00023043"/>
    </source>
</evidence>